<evidence type="ECO:0000256" key="3">
    <source>
        <dbReference type="ARBA" id="ARBA00022827"/>
    </source>
</evidence>
<dbReference type="InterPro" id="IPR036318">
    <property type="entry name" value="FAD-bd_PCMH-like_sf"/>
</dbReference>
<keyword evidence="3" id="KW-0274">FAD</keyword>
<dbReference type="SUPFAM" id="SSF56176">
    <property type="entry name" value="FAD-binding/transporter-associated domain-like"/>
    <property type="match status" value="1"/>
</dbReference>
<evidence type="ECO:0000256" key="2">
    <source>
        <dbReference type="ARBA" id="ARBA00022630"/>
    </source>
</evidence>
<gene>
    <name evidence="5" type="ORF">B9Z65_7146</name>
</gene>
<reference evidence="5 6" key="1">
    <citation type="submission" date="2017-05" db="EMBL/GenBank/DDBJ databases">
        <title>Draft genome sequence of Elsinoe australis.</title>
        <authorList>
            <person name="Cheng Q."/>
        </authorList>
    </citation>
    <scope>NUCLEOTIDE SEQUENCE [LARGE SCALE GENOMIC DNA]</scope>
    <source>
        <strain evidence="5 6">NL1</strain>
    </source>
</reference>
<dbReference type="GO" id="GO:0016491">
    <property type="term" value="F:oxidoreductase activity"/>
    <property type="evidence" value="ECO:0007669"/>
    <property type="project" value="UniProtKB-KW"/>
</dbReference>
<dbReference type="InterPro" id="IPR050416">
    <property type="entry name" value="FAD-linked_Oxidoreductase"/>
</dbReference>
<dbReference type="EMBL" id="NHZQ01000305">
    <property type="protein sequence ID" value="PSK43632.1"/>
    <property type="molecule type" value="Genomic_DNA"/>
</dbReference>
<evidence type="ECO:0000313" key="6">
    <source>
        <dbReference type="Proteomes" id="UP000243723"/>
    </source>
</evidence>
<evidence type="ECO:0000256" key="4">
    <source>
        <dbReference type="ARBA" id="ARBA00023002"/>
    </source>
</evidence>
<evidence type="ECO:0008006" key="7">
    <source>
        <dbReference type="Google" id="ProtNLM"/>
    </source>
</evidence>
<dbReference type="AlphaFoldDB" id="A0A2P7Z5X1"/>
<proteinExistence type="inferred from homology"/>
<dbReference type="OrthoDB" id="2151789at2759"/>
<dbReference type="Gene3D" id="3.30.465.10">
    <property type="match status" value="1"/>
</dbReference>
<organism evidence="5 6">
    <name type="scientific">Elsinoe australis</name>
    <dbReference type="NCBI Taxonomy" id="40998"/>
    <lineage>
        <taxon>Eukaryota</taxon>
        <taxon>Fungi</taxon>
        <taxon>Dikarya</taxon>
        <taxon>Ascomycota</taxon>
        <taxon>Pezizomycotina</taxon>
        <taxon>Dothideomycetes</taxon>
        <taxon>Dothideomycetidae</taxon>
        <taxon>Myriangiales</taxon>
        <taxon>Elsinoaceae</taxon>
        <taxon>Elsinoe</taxon>
    </lineage>
</organism>
<dbReference type="PANTHER" id="PTHR42973:SF54">
    <property type="entry name" value="FAD-BINDING PCMH-TYPE DOMAIN-CONTAINING PROTEIN"/>
    <property type="match status" value="1"/>
</dbReference>
<dbReference type="InterPro" id="IPR016169">
    <property type="entry name" value="FAD-bd_PCMH_sub2"/>
</dbReference>
<keyword evidence="6" id="KW-1185">Reference proteome</keyword>
<protein>
    <recommendedName>
        <fullName evidence="7">FAD-binding PCMH-type domain-containing protein</fullName>
    </recommendedName>
</protein>
<sequence length="331" mass="35960">MVVFPTTKEDVALGADTEQDQAGQITKASTATKFIIDLSWLNHTQVLKKVKVAGTTLAVAVTYKGCAKWGRIQGATAGSNYTAVGARVGSVGAGGFSIGGGIEFLAGAYGYASDGLPAVEVVLMNGNIVNTTKTNQYKDLFWALKEAARTFFNTNDDLFSLMYLAASFFPADLANGLFALNTLLVTLRFDGQNRATQKPVNATFRRIIITLDYLANGTVLLNRYVADIAAAGDMPASSIWTPQYMYPILNSNLPKSDADTAWPHARAGHQTLFSPAWSNVVDDVIMKGVNWKLNGKKFGKHIYDYPNYISPGVKAKRVWGENVKRLIQVKQ</sequence>
<dbReference type="STRING" id="40998.A0A2P7Z5X1"/>
<accession>A0A2P7Z5X1</accession>
<keyword evidence="2" id="KW-0285">Flavoprotein</keyword>
<dbReference type="PANTHER" id="PTHR42973">
    <property type="entry name" value="BINDING OXIDOREDUCTASE, PUTATIVE (AFU_ORTHOLOGUE AFUA_1G17690)-RELATED"/>
    <property type="match status" value="1"/>
</dbReference>
<comment type="similarity">
    <text evidence="1">Belongs to the oxygen-dependent FAD-linked oxidoreductase family.</text>
</comment>
<evidence type="ECO:0000256" key="1">
    <source>
        <dbReference type="ARBA" id="ARBA00005466"/>
    </source>
</evidence>
<comment type="caution">
    <text evidence="5">The sequence shown here is derived from an EMBL/GenBank/DDBJ whole genome shotgun (WGS) entry which is preliminary data.</text>
</comment>
<keyword evidence="4" id="KW-0560">Oxidoreductase</keyword>
<evidence type="ECO:0000313" key="5">
    <source>
        <dbReference type="EMBL" id="PSK43632.1"/>
    </source>
</evidence>
<name>A0A2P7Z5X1_9PEZI</name>
<dbReference type="Proteomes" id="UP000243723">
    <property type="component" value="Unassembled WGS sequence"/>
</dbReference>
<dbReference type="GO" id="GO:0050660">
    <property type="term" value="F:flavin adenine dinucleotide binding"/>
    <property type="evidence" value="ECO:0007669"/>
    <property type="project" value="InterPro"/>
</dbReference>